<dbReference type="AlphaFoldDB" id="A0A7W4WDZ0"/>
<proteinExistence type="predicted"/>
<evidence type="ECO:0000313" key="2">
    <source>
        <dbReference type="Proteomes" id="UP000535937"/>
    </source>
</evidence>
<reference evidence="1 2" key="1">
    <citation type="submission" date="2020-08" db="EMBL/GenBank/DDBJ databases">
        <title>Genomic Encyclopedia of Type Strains, Phase III (KMG-III): the genomes of soil and plant-associated and newly described type strains.</title>
        <authorList>
            <person name="Whitman W."/>
        </authorList>
    </citation>
    <scope>NUCLEOTIDE SEQUENCE [LARGE SCALE GENOMIC DNA]</scope>
    <source>
        <strain evidence="1 2">CECT 8799</strain>
    </source>
</reference>
<evidence type="ECO:0008006" key="3">
    <source>
        <dbReference type="Google" id="ProtNLM"/>
    </source>
</evidence>
<accession>A0A7W4WDZ0</accession>
<dbReference type="Proteomes" id="UP000535937">
    <property type="component" value="Unassembled WGS sequence"/>
</dbReference>
<evidence type="ECO:0000313" key="1">
    <source>
        <dbReference type="EMBL" id="MBB3062492.1"/>
    </source>
</evidence>
<keyword evidence="2" id="KW-1185">Reference proteome</keyword>
<dbReference type="InterPro" id="IPR010836">
    <property type="entry name" value="SapC"/>
</dbReference>
<dbReference type="RefSeq" id="WP_183461850.1">
    <property type="nucleotide sequence ID" value="NZ_JACHWZ010000017.1"/>
</dbReference>
<gene>
    <name evidence="1" type="ORF">FHS09_003341</name>
</gene>
<dbReference type="Pfam" id="PF07277">
    <property type="entry name" value="SapC"/>
    <property type="match status" value="1"/>
</dbReference>
<dbReference type="EMBL" id="JACHWZ010000017">
    <property type="protein sequence ID" value="MBB3062492.1"/>
    <property type="molecule type" value="Genomic_DNA"/>
</dbReference>
<protein>
    <recommendedName>
        <fullName evidence="3">SapC protein</fullName>
    </recommendedName>
</protein>
<comment type="caution">
    <text evidence="1">The sequence shown here is derived from an EMBL/GenBank/DDBJ whole genome shotgun (WGS) entry which is preliminary data.</text>
</comment>
<name>A0A7W4WDZ0_9GAMM</name>
<sequence length="240" mass="26665">MANYVLLNNVQHQNLKVVDRYSSELGDGKAAVMTFPTEFSDVQREYPILLSRDPQTGDYQAVALLGIQKDENLFLCDTGNGWSASYIPAVVTRGPFIVGLQEQEDEAEGAPMIYVDLDSPKVSETEGEPLFRQFGGNSPYLEYTSEVLRTIHQGAEVGKAMFHAFDQLELIEPITINIDLKNGDKHQLSGYYTISEEKLANLSGDSLRVLNLSGYLQGAFLILASLSNIKKLIDRKNARL</sequence>
<organism evidence="1 2">
    <name type="scientific">Microbulbifer rhizosphaerae</name>
    <dbReference type="NCBI Taxonomy" id="1562603"/>
    <lineage>
        <taxon>Bacteria</taxon>
        <taxon>Pseudomonadati</taxon>
        <taxon>Pseudomonadota</taxon>
        <taxon>Gammaproteobacteria</taxon>
        <taxon>Cellvibrionales</taxon>
        <taxon>Microbulbiferaceae</taxon>
        <taxon>Microbulbifer</taxon>
    </lineage>
</organism>